<gene>
    <name evidence="7" type="ORF">FTUN_8512</name>
</gene>
<dbReference type="PROSITE" id="PS50110">
    <property type="entry name" value="RESPONSE_REGULATORY"/>
    <property type="match status" value="1"/>
</dbReference>
<dbReference type="PRINTS" id="PR00038">
    <property type="entry name" value="HTHLUXR"/>
</dbReference>
<dbReference type="InterPro" id="IPR001789">
    <property type="entry name" value="Sig_transdc_resp-reg_receiver"/>
</dbReference>
<comment type="caution">
    <text evidence="3">Lacks conserved residue(s) required for the propagation of feature annotation.</text>
</comment>
<feature type="region of interest" description="Disordered" evidence="4">
    <location>
        <begin position="132"/>
        <end position="151"/>
    </location>
</feature>
<dbReference type="SMART" id="SM00421">
    <property type="entry name" value="HTH_LUXR"/>
    <property type="match status" value="1"/>
</dbReference>
<dbReference type="Pfam" id="PF00196">
    <property type="entry name" value="GerE"/>
    <property type="match status" value="1"/>
</dbReference>
<accession>A0A6M5Z633</accession>
<evidence type="ECO:0000259" key="6">
    <source>
        <dbReference type="PROSITE" id="PS50110"/>
    </source>
</evidence>
<feature type="domain" description="HTH luxR-type" evidence="5">
    <location>
        <begin position="143"/>
        <end position="208"/>
    </location>
</feature>
<dbReference type="InterPro" id="IPR011006">
    <property type="entry name" value="CheY-like_superfamily"/>
</dbReference>
<reference evidence="8" key="1">
    <citation type="submission" date="2020-05" db="EMBL/GenBank/DDBJ databases">
        <title>Frigoriglobus tundricola gen. nov., sp. nov., a psychrotolerant cellulolytic planctomycete of the family Gemmataceae with two divergent copies of 16S rRNA gene.</title>
        <authorList>
            <person name="Kulichevskaya I.S."/>
            <person name="Ivanova A.A."/>
            <person name="Naumoff D.G."/>
            <person name="Beletsky A.V."/>
            <person name="Rijpstra W.I.C."/>
            <person name="Sinninghe Damste J.S."/>
            <person name="Mardanov A.V."/>
            <person name="Ravin N.V."/>
            <person name="Dedysh S.N."/>
        </authorList>
    </citation>
    <scope>NUCLEOTIDE SEQUENCE [LARGE SCALE GENOMIC DNA]</scope>
    <source>
        <strain evidence="8">PL17</strain>
    </source>
</reference>
<proteinExistence type="predicted"/>
<name>A0A6M5Z633_9BACT</name>
<dbReference type="InterPro" id="IPR000792">
    <property type="entry name" value="Tscrpt_reg_LuxR_C"/>
</dbReference>
<dbReference type="PANTHER" id="PTHR43214:SF43">
    <property type="entry name" value="TWO-COMPONENT RESPONSE REGULATOR"/>
    <property type="match status" value="1"/>
</dbReference>
<dbReference type="Gene3D" id="3.40.50.2300">
    <property type="match status" value="1"/>
</dbReference>
<dbReference type="PANTHER" id="PTHR43214">
    <property type="entry name" value="TWO-COMPONENT RESPONSE REGULATOR"/>
    <property type="match status" value="1"/>
</dbReference>
<dbReference type="GO" id="GO:0006355">
    <property type="term" value="P:regulation of DNA-templated transcription"/>
    <property type="evidence" value="ECO:0007669"/>
    <property type="project" value="InterPro"/>
</dbReference>
<dbReference type="InterPro" id="IPR016032">
    <property type="entry name" value="Sig_transdc_resp-reg_C-effctor"/>
</dbReference>
<dbReference type="KEGG" id="ftj:FTUN_8512"/>
<dbReference type="EMBL" id="CP053452">
    <property type="protein sequence ID" value="QJX00874.1"/>
    <property type="molecule type" value="Genomic_DNA"/>
</dbReference>
<dbReference type="InterPro" id="IPR039420">
    <property type="entry name" value="WalR-like"/>
</dbReference>
<dbReference type="GO" id="GO:0003677">
    <property type="term" value="F:DNA binding"/>
    <property type="evidence" value="ECO:0007669"/>
    <property type="project" value="UniProtKB-KW"/>
</dbReference>
<evidence type="ECO:0000256" key="3">
    <source>
        <dbReference type="PROSITE-ProRule" id="PRU00169"/>
    </source>
</evidence>
<sequence length="212" mass="22184">MSAARFLVADPFPVVRVGFRALVGSESGIEVAGEAADGPTAIRLCAELDPEVVVTEVALPGLTGPELVAGLRENRPGRKVFALTACEDPVALGAFMEAGAAGYVLKRSGTNELLGAIRTVLAGAIHLDPAVAGAGPNPSAHEPQTGPPELSARESEVVRLIALGYSNKEIAAQLQVSVKTVETYKTRSMEKLGTRSRVAIVRYAAERGWLTK</sequence>
<evidence type="ECO:0000256" key="4">
    <source>
        <dbReference type="SAM" id="MobiDB-lite"/>
    </source>
</evidence>
<keyword evidence="2 7" id="KW-0238">DNA-binding</keyword>
<dbReference type="CDD" id="cd06170">
    <property type="entry name" value="LuxR_C_like"/>
    <property type="match status" value="1"/>
</dbReference>
<dbReference type="Pfam" id="PF00072">
    <property type="entry name" value="Response_reg"/>
    <property type="match status" value="1"/>
</dbReference>
<evidence type="ECO:0000256" key="2">
    <source>
        <dbReference type="ARBA" id="ARBA00023125"/>
    </source>
</evidence>
<keyword evidence="8" id="KW-1185">Reference proteome</keyword>
<dbReference type="PROSITE" id="PS00622">
    <property type="entry name" value="HTH_LUXR_1"/>
    <property type="match status" value="1"/>
</dbReference>
<evidence type="ECO:0000313" key="8">
    <source>
        <dbReference type="Proteomes" id="UP000503447"/>
    </source>
</evidence>
<dbReference type="SMART" id="SM00448">
    <property type="entry name" value="REC"/>
    <property type="match status" value="1"/>
</dbReference>
<organism evidence="7 8">
    <name type="scientific">Frigoriglobus tundricola</name>
    <dbReference type="NCBI Taxonomy" id="2774151"/>
    <lineage>
        <taxon>Bacteria</taxon>
        <taxon>Pseudomonadati</taxon>
        <taxon>Planctomycetota</taxon>
        <taxon>Planctomycetia</taxon>
        <taxon>Gemmatales</taxon>
        <taxon>Gemmataceae</taxon>
        <taxon>Frigoriglobus</taxon>
    </lineage>
</organism>
<dbReference type="SUPFAM" id="SSF52172">
    <property type="entry name" value="CheY-like"/>
    <property type="match status" value="1"/>
</dbReference>
<dbReference type="CDD" id="cd17535">
    <property type="entry name" value="REC_NarL-like"/>
    <property type="match status" value="1"/>
</dbReference>
<evidence type="ECO:0000256" key="1">
    <source>
        <dbReference type="ARBA" id="ARBA00022553"/>
    </source>
</evidence>
<dbReference type="GO" id="GO:0000160">
    <property type="term" value="P:phosphorelay signal transduction system"/>
    <property type="evidence" value="ECO:0007669"/>
    <property type="project" value="InterPro"/>
</dbReference>
<dbReference type="AlphaFoldDB" id="A0A6M5Z633"/>
<protein>
    <submittedName>
        <fullName evidence="7">DNA-binding response regulator, LuxR family</fullName>
    </submittedName>
</protein>
<dbReference type="InterPro" id="IPR058245">
    <property type="entry name" value="NreC/VraR/RcsB-like_REC"/>
</dbReference>
<evidence type="ECO:0000313" key="7">
    <source>
        <dbReference type="EMBL" id="QJX00874.1"/>
    </source>
</evidence>
<keyword evidence="1" id="KW-0597">Phosphoprotein</keyword>
<evidence type="ECO:0000259" key="5">
    <source>
        <dbReference type="PROSITE" id="PS50043"/>
    </source>
</evidence>
<feature type="domain" description="Response regulatory" evidence="6">
    <location>
        <begin position="5"/>
        <end position="121"/>
    </location>
</feature>
<dbReference type="PROSITE" id="PS50043">
    <property type="entry name" value="HTH_LUXR_2"/>
    <property type="match status" value="1"/>
</dbReference>
<dbReference type="SUPFAM" id="SSF46894">
    <property type="entry name" value="C-terminal effector domain of the bipartite response regulators"/>
    <property type="match status" value="1"/>
</dbReference>
<dbReference type="Proteomes" id="UP000503447">
    <property type="component" value="Chromosome"/>
</dbReference>